<feature type="transmembrane region" description="Helical" evidence="1">
    <location>
        <begin position="41"/>
        <end position="60"/>
    </location>
</feature>
<accession>A0ABZ0L0Y3</accession>
<feature type="transmembrane region" description="Helical" evidence="1">
    <location>
        <begin position="67"/>
        <end position="100"/>
    </location>
</feature>
<feature type="transmembrane region" description="Helical" evidence="1">
    <location>
        <begin position="210"/>
        <end position="228"/>
    </location>
</feature>
<feature type="transmembrane region" description="Helical" evidence="1">
    <location>
        <begin position="19"/>
        <end position="35"/>
    </location>
</feature>
<dbReference type="Proteomes" id="UP001303902">
    <property type="component" value="Chromosome"/>
</dbReference>
<keyword evidence="3" id="KW-1185">Reference proteome</keyword>
<keyword evidence="1" id="KW-0472">Membrane</keyword>
<gene>
    <name evidence="2" type="ORF">QWT69_09995</name>
</gene>
<protein>
    <recommendedName>
        <fullName evidence="4">DUF4129 domain-containing protein</fullName>
    </recommendedName>
</protein>
<evidence type="ECO:0000313" key="2">
    <source>
        <dbReference type="EMBL" id="WOV86275.1"/>
    </source>
</evidence>
<dbReference type="EMBL" id="CP129118">
    <property type="protein sequence ID" value="WOV86275.1"/>
    <property type="molecule type" value="Genomic_DNA"/>
</dbReference>
<keyword evidence="1" id="KW-0812">Transmembrane</keyword>
<feature type="transmembrane region" description="Helical" evidence="1">
    <location>
        <begin position="184"/>
        <end position="203"/>
    </location>
</feature>
<feature type="transmembrane region" description="Helical" evidence="1">
    <location>
        <begin position="112"/>
        <end position="137"/>
    </location>
</feature>
<evidence type="ECO:0000256" key="1">
    <source>
        <dbReference type="SAM" id="Phobius"/>
    </source>
</evidence>
<feature type="transmembrane region" description="Helical" evidence="1">
    <location>
        <begin position="273"/>
        <end position="291"/>
    </location>
</feature>
<keyword evidence="1" id="KW-1133">Transmembrane helix</keyword>
<sequence>MGETTLEKDRNRFSYSERLVVELFLLAYIFAFFLGETNSGMAYIWLGISIIAGFASYFLFNGRGYSLGLGVGLALILTVPLLLFAVPLMNVVIFFAYILWRIQGNFNGSKINGWPFLIINTFVFVTLTALARLLFVYGNPDVLVAKQMSIYLLTSFLYFFIRMITIWFNGKQLNNFKMADANKAFASIVTLGAIVFVSILTLLKPVRLGIFLLFGYLFNSIFTLFGKASSPVLDYIREEAERIEEEEEEDHFIDFRMEEEAKVFGASASPFEIAMYVLVFVILIAIIVMLVKKNRESRQLDKQDAYTFSFRGKKKKENALSQLTYDYSKARDEVRKKFEKFENEAKIYGCTRSQSETVNEWFLRMGWSKDNRAITIYNEVRYGSHIPTEKELEVFRSELEKIKEKFFVKEV</sequence>
<dbReference type="RefSeq" id="WP_317965289.1">
    <property type="nucleotide sequence ID" value="NZ_CP129118.1"/>
</dbReference>
<organism evidence="2 3">
    <name type="scientific">Sporosarcina oncorhynchi</name>
    <dbReference type="NCBI Taxonomy" id="3056444"/>
    <lineage>
        <taxon>Bacteria</taxon>
        <taxon>Bacillati</taxon>
        <taxon>Bacillota</taxon>
        <taxon>Bacilli</taxon>
        <taxon>Bacillales</taxon>
        <taxon>Caryophanaceae</taxon>
        <taxon>Sporosarcina</taxon>
    </lineage>
</organism>
<proteinExistence type="predicted"/>
<feature type="transmembrane region" description="Helical" evidence="1">
    <location>
        <begin position="149"/>
        <end position="168"/>
    </location>
</feature>
<evidence type="ECO:0000313" key="3">
    <source>
        <dbReference type="Proteomes" id="UP001303902"/>
    </source>
</evidence>
<evidence type="ECO:0008006" key="4">
    <source>
        <dbReference type="Google" id="ProtNLM"/>
    </source>
</evidence>
<name>A0ABZ0L0Y3_9BACL</name>
<reference evidence="2 3" key="1">
    <citation type="submission" date="2023-06" db="EMBL/GenBank/DDBJ databases">
        <title>Sporosarcina sp. nov., isolated from Korean tranditional fermented seafood 'Jeotgal'.</title>
        <authorList>
            <person name="Yang A.I."/>
            <person name="Shin N.-R."/>
        </authorList>
    </citation>
    <scope>NUCLEOTIDE SEQUENCE [LARGE SCALE GENOMIC DNA]</scope>
    <source>
        <strain evidence="2 3">T2O-4</strain>
    </source>
</reference>